<feature type="compositionally biased region" description="Low complexity" evidence="5">
    <location>
        <begin position="79"/>
        <end position="110"/>
    </location>
</feature>
<name>A0A4R0KPG6_9ACTN</name>
<dbReference type="PANTHER" id="PTHR23151:SF90">
    <property type="entry name" value="DIHYDROLIPOYLLYSINE-RESIDUE ACETYLTRANSFERASE COMPONENT OF PYRUVATE DEHYDROGENASE COMPLEX, MITOCHONDRIAL-RELATED"/>
    <property type="match status" value="1"/>
</dbReference>
<evidence type="ECO:0000256" key="2">
    <source>
        <dbReference type="ARBA" id="ARBA00007317"/>
    </source>
</evidence>
<dbReference type="Proteomes" id="UP000291144">
    <property type="component" value="Unassembled WGS sequence"/>
</dbReference>
<evidence type="ECO:0000259" key="6">
    <source>
        <dbReference type="PROSITE" id="PS50968"/>
    </source>
</evidence>
<dbReference type="EMBL" id="SJKB01000010">
    <property type="protein sequence ID" value="TCC57785.1"/>
    <property type="molecule type" value="Genomic_DNA"/>
</dbReference>
<dbReference type="PROSITE" id="PS51826">
    <property type="entry name" value="PSBD"/>
    <property type="match status" value="1"/>
</dbReference>
<dbReference type="InterPro" id="IPR045257">
    <property type="entry name" value="E2/Pdx1"/>
</dbReference>
<feature type="domain" description="Lipoyl-binding" evidence="6">
    <location>
        <begin position="1"/>
        <end position="71"/>
    </location>
</feature>
<dbReference type="SUPFAM" id="SSF51230">
    <property type="entry name" value="Single hybrid motif"/>
    <property type="match status" value="1"/>
</dbReference>
<dbReference type="SUPFAM" id="SSF47005">
    <property type="entry name" value="Peripheral subunit-binding domain of 2-oxo acid dehydrogenase complex"/>
    <property type="match status" value="1"/>
</dbReference>
<keyword evidence="9" id="KW-1185">Reference proteome</keyword>
<reference evidence="8 9" key="1">
    <citation type="submission" date="2019-02" db="EMBL/GenBank/DDBJ databases">
        <title>Kribbella capetownensis sp. nov. and Kribbella speibonae sp. nov., isolated from soil.</title>
        <authorList>
            <person name="Curtis S.M."/>
            <person name="Norton I."/>
            <person name="Everest G.J."/>
            <person name="Meyers P.R."/>
        </authorList>
    </citation>
    <scope>NUCLEOTIDE SEQUENCE [LARGE SCALE GENOMIC DNA]</scope>
    <source>
        <strain evidence="8 9">NRRL B-24813</strain>
    </source>
</reference>
<dbReference type="InterPro" id="IPR000089">
    <property type="entry name" value="Biotin_lipoyl"/>
</dbReference>
<dbReference type="Pfam" id="PF02817">
    <property type="entry name" value="E3_binding"/>
    <property type="match status" value="1"/>
</dbReference>
<dbReference type="CDD" id="cd06849">
    <property type="entry name" value="lipoyl_domain"/>
    <property type="match status" value="1"/>
</dbReference>
<dbReference type="EC" id="2.3.1.-" evidence="4"/>
<proteinExistence type="inferred from homology"/>
<comment type="caution">
    <text evidence="8">The sequence shown here is derived from an EMBL/GenBank/DDBJ whole genome shotgun (WGS) entry which is preliminary data.</text>
</comment>
<dbReference type="GO" id="GO:0045254">
    <property type="term" value="C:pyruvate dehydrogenase complex"/>
    <property type="evidence" value="ECO:0007669"/>
    <property type="project" value="InterPro"/>
</dbReference>
<dbReference type="AlphaFoldDB" id="A0A4R0KPG6"/>
<dbReference type="InterPro" id="IPR001078">
    <property type="entry name" value="2-oxoacid_DH_actylTfrase"/>
</dbReference>
<dbReference type="SUPFAM" id="SSF52777">
    <property type="entry name" value="CoA-dependent acyltransferases"/>
    <property type="match status" value="1"/>
</dbReference>
<dbReference type="OrthoDB" id="9805770at2"/>
<keyword evidence="3 4" id="KW-0450">Lipoyl</keyword>
<dbReference type="Gene3D" id="4.10.320.10">
    <property type="entry name" value="E3-binding domain"/>
    <property type="match status" value="1"/>
</dbReference>
<dbReference type="InterPro" id="IPR036625">
    <property type="entry name" value="E3-bd_dom_sf"/>
</dbReference>
<evidence type="ECO:0000259" key="7">
    <source>
        <dbReference type="PROSITE" id="PS51826"/>
    </source>
</evidence>
<dbReference type="PANTHER" id="PTHR23151">
    <property type="entry name" value="DIHYDROLIPOAMIDE ACETYL/SUCCINYL-TRANSFERASE-RELATED"/>
    <property type="match status" value="1"/>
</dbReference>
<gene>
    <name evidence="8" type="ORF">E0H73_29995</name>
</gene>
<evidence type="ECO:0000256" key="1">
    <source>
        <dbReference type="ARBA" id="ARBA00001938"/>
    </source>
</evidence>
<comment type="similarity">
    <text evidence="2 4">Belongs to the 2-oxoacid dehydrogenase family.</text>
</comment>
<organism evidence="8 9">
    <name type="scientific">Kribbella pittospori</name>
    <dbReference type="NCBI Taxonomy" id="722689"/>
    <lineage>
        <taxon>Bacteria</taxon>
        <taxon>Bacillati</taxon>
        <taxon>Actinomycetota</taxon>
        <taxon>Actinomycetes</taxon>
        <taxon>Propionibacteriales</taxon>
        <taxon>Kribbellaceae</taxon>
        <taxon>Kribbella</taxon>
    </lineage>
</organism>
<evidence type="ECO:0000256" key="3">
    <source>
        <dbReference type="ARBA" id="ARBA00022823"/>
    </source>
</evidence>
<evidence type="ECO:0000256" key="4">
    <source>
        <dbReference type="RuleBase" id="RU003423"/>
    </source>
</evidence>
<feature type="region of interest" description="Disordered" evidence="5">
    <location>
        <begin position="73"/>
        <end position="110"/>
    </location>
</feature>
<dbReference type="PROSITE" id="PS50968">
    <property type="entry name" value="BIOTINYL_LIPOYL"/>
    <property type="match status" value="1"/>
</dbReference>
<dbReference type="Gene3D" id="3.30.559.10">
    <property type="entry name" value="Chloramphenicol acetyltransferase-like domain"/>
    <property type="match status" value="1"/>
</dbReference>
<evidence type="ECO:0000313" key="9">
    <source>
        <dbReference type="Proteomes" id="UP000291144"/>
    </source>
</evidence>
<accession>A0A4R0KPG6</accession>
<dbReference type="InterPro" id="IPR011053">
    <property type="entry name" value="Single_hybrid_motif"/>
</dbReference>
<comment type="cofactor">
    <cofactor evidence="1 4">
        <name>(R)-lipoate</name>
        <dbReference type="ChEBI" id="CHEBI:83088"/>
    </cofactor>
</comment>
<feature type="domain" description="Peripheral subunit-binding (PSBD)" evidence="7">
    <location>
        <begin position="116"/>
        <end position="153"/>
    </location>
</feature>
<dbReference type="Pfam" id="PF00364">
    <property type="entry name" value="Biotin_lipoyl"/>
    <property type="match status" value="1"/>
</dbReference>
<evidence type="ECO:0000256" key="5">
    <source>
        <dbReference type="SAM" id="MobiDB-lite"/>
    </source>
</evidence>
<sequence length="399" mass="42285">MPRLSDTMETGVVVTWHKQTGEMVEAGEILADIETDKAVMEYEAYESGVLGRILVAEGEEAAIGQPIAVISEEDDAAAPDEAAASQAPTPTPLAQAAAPPSPVAVTASGAAMERMPASPLARRDAVELGVDLTQVAGTGPGGRIIRADVRAAAQAMPAEPETTVTQAQNDGEEMPLSLLRRTSGKRLADSARTAPHFYLTASADLENLVDLRFEINAQLTEAGRQKVSINDLVIRACALTLRRHPDVNSSLSGDNVLRHHDINLGVAVAIDDGLLVPVIRNADHKSVGVIAEESAALAVRARERQLTTDEMAGGTFTISNLGMYGVEQFTAIINPPQAAILAVGVSRREAVVLDDGSLAARTRMRYTLSADHRILNGADGARFLADLTHLLEHPWLIIA</sequence>
<dbReference type="GO" id="GO:0006086">
    <property type="term" value="P:pyruvate decarboxylation to acetyl-CoA"/>
    <property type="evidence" value="ECO:0007669"/>
    <property type="project" value="InterPro"/>
</dbReference>
<dbReference type="InterPro" id="IPR004167">
    <property type="entry name" value="PSBD"/>
</dbReference>
<dbReference type="Pfam" id="PF00198">
    <property type="entry name" value="2-oxoacid_dh"/>
    <property type="match status" value="1"/>
</dbReference>
<dbReference type="InterPro" id="IPR023213">
    <property type="entry name" value="CAT-like_dom_sf"/>
</dbReference>
<dbReference type="Gene3D" id="2.40.50.100">
    <property type="match status" value="1"/>
</dbReference>
<keyword evidence="4" id="KW-0012">Acyltransferase</keyword>
<evidence type="ECO:0000313" key="8">
    <source>
        <dbReference type="EMBL" id="TCC57785.1"/>
    </source>
</evidence>
<dbReference type="GO" id="GO:0016746">
    <property type="term" value="F:acyltransferase activity"/>
    <property type="evidence" value="ECO:0007669"/>
    <property type="project" value="UniProtKB-KW"/>
</dbReference>
<protein>
    <recommendedName>
        <fullName evidence="4">Dihydrolipoamide acetyltransferase component of pyruvate dehydrogenase complex</fullName>
        <ecNumber evidence="4">2.3.1.-</ecNumber>
    </recommendedName>
</protein>
<keyword evidence="4" id="KW-0808">Transferase</keyword>